<keyword evidence="1" id="KW-0812">Transmembrane</keyword>
<sequence>MWISFKFPCARQYLTLHISNLCRFLCIVIYFSVIPRAYCSQAASSMPDLVYLIVCQTMWISFKFPCARQYLTLHISNLCRFLCIVIYFSVIPRAYCSQAASSMPDLVYLIGMLIIYR</sequence>
<feature type="transmembrane region" description="Helical" evidence="1">
    <location>
        <begin position="78"/>
        <end position="95"/>
    </location>
</feature>
<feature type="transmembrane region" description="Helical" evidence="1">
    <location>
        <begin position="21"/>
        <end position="43"/>
    </location>
</feature>
<evidence type="ECO:0000313" key="3">
    <source>
        <dbReference type="Proteomes" id="UP000290809"/>
    </source>
</evidence>
<keyword evidence="1" id="KW-1133">Transmembrane helix</keyword>
<accession>A0A430QAU9</accession>
<dbReference type="AlphaFoldDB" id="A0A430QAU9"/>
<organism evidence="2 3">
    <name type="scientific">Schistosoma bovis</name>
    <name type="common">Blood fluke</name>
    <dbReference type="NCBI Taxonomy" id="6184"/>
    <lineage>
        <taxon>Eukaryota</taxon>
        <taxon>Metazoa</taxon>
        <taxon>Spiralia</taxon>
        <taxon>Lophotrochozoa</taxon>
        <taxon>Platyhelminthes</taxon>
        <taxon>Trematoda</taxon>
        <taxon>Digenea</taxon>
        <taxon>Strigeidida</taxon>
        <taxon>Schistosomatoidea</taxon>
        <taxon>Schistosomatidae</taxon>
        <taxon>Schistosoma</taxon>
    </lineage>
</organism>
<name>A0A430QAU9_SCHBO</name>
<keyword evidence="1" id="KW-0472">Membrane</keyword>
<evidence type="ECO:0000313" key="2">
    <source>
        <dbReference type="EMBL" id="RTG84820.1"/>
    </source>
</evidence>
<comment type="caution">
    <text evidence="2">The sequence shown here is derived from an EMBL/GenBank/DDBJ whole genome shotgun (WGS) entry which is preliminary data.</text>
</comment>
<protein>
    <submittedName>
        <fullName evidence="2">Uncharacterized protein</fullName>
    </submittedName>
</protein>
<dbReference type="EMBL" id="QMKO01002094">
    <property type="protein sequence ID" value="RTG84820.1"/>
    <property type="molecule type" value="Genomic_DNA"/>
</dbReference>
<reference evidence="2 3" key="1">
    <citation type="journal article" date="2019" name="PLoS Pathog.">
        <title>Genome sequence of the bovine parasite Schistosoma bovis Tanzania.</title>
        <authorList>
            <person name="Oey H."/>
            <person name="Zakrzewski M."/>
            <person name="Gobert G."/>
            <person name="Gravermann K."/>
            <person name="Stoye J."/>
            <person name="Jones M."/>
            <person name="Mcmanus D."/>
            <person name="Krause L."/>
        </authorList>
    </citation>
    <scope>NUCLEOTIDE SEQUENCE [LARGE SCALE GENOMIC DNA]</scope>
    <source>
        <strain evidence="2 3">TAN1997</strain>
    </source>
</reference>
<dbReference type="Proteomes" id="UP000290809">
    <property type="component" value="Unassembled WGS sequence"/>
</dbReference>
<gene>
    <name evidence="2" type="ORF">DC041_0011760</name>
</gene>
<evidence type="ECO:0000256" key="1">
    <source>
        <dbReference type="SAM" id="Phobius"/>
    </source>
</evidence>
<keyword evidence="3" id="KW-1185">Reference proteome</keyword>
<proteinExistence type="predicted"/>